<comment type="caution">
    <text evidence="3">The sequence shown here is derived from an EMBL/GenBank/DDBJ whole genome shotgun (WGS) entry which is preliminary data.</text>
</comment>
<keyword evidence="1" id="KW-0862">Zinc</keyword>
<accession>A0A402B4Q6</accession>
<gene>
    <name evidence="3" type="ORF">KDA_18290</name>
</gene>
<keyword evidence="4" id="KW-1185">Reference proteome</keyword>
<evidence type="ECO:0000313" key="4">
    <source>
        <dbReference type="Proteomes" id="UP000287171"/>
    </source>
</evidence>
<dbReference type="AlphaFoldDB" id="A0A402B4Q6"/>
<proteinExistence type="predicted"/>
<keyword evidence="1" id="KW-0863">Zinc-finger</keyword>
<dbReference type="OrthoDB" id="9833757at2"/>
<sequence length="141" mass="16769">MATTTKTSPVTEEQIDRCSRIFDMETQEPFYMVLSEADNLTEYKVQYHKDPNRPGKGYFTCTCPAGREGFIHCSGPYCKHVRWSIAAAQIHKADEKDQARARMRQEQEYHNLLKRKPYQWTEAEIRRDQRRYTARPFQLMK</sequence>
<dbReference type="PROSITE" id="PS50966">
    <property type="entry name" value="ZF_SWIM"/>
    <property type="match status" value="1"/>
</dbReference>
<organism evidence="3 4">
    <name type="scientific">Dictyobacter alpinus</name>
    <dbReference type="NCBI Taxonomy" id="2014873"/>
    <lineage>
        <taxon>Bacteria</taxon>
        <taxon>Bacillati</taxon>
        <taxon>Chloroflexota</taxon>
        <taxon>Ktedonobacteria</taxon>
        <taxon>Ktedonobacterales</taxon>
        <taxon>Dictyobacteraceae</taxon>
        <taxon>Dictyobacter</taxon>
    </lineage>
</organism>
<dbReference type="GO" id="GO:0008270">
    <property type="term" value="F:zinc ion binding"/>
    <property type="evidence" value="ECO:0007669"/>
    <property type="project" value="UniProtKB-KW"/>
</dbReference>
<evidence type="ECO:0000259" key="2">
    <source>
        <dbReference type="PROSITE" id="PS50966"/>
    </source>
</evidence>
<dbReference type="EMBL" id="BIFT01000001">
    <property type="protein sequence ID" value="GCE26345.1"/>
    <property type="molecule type" value="Genomic_DNA"/>
</dbReference>
<reference evidence="4" key="1">
    <citation type="submission" date="2018-12" db="EMBL/GenBank/DDBJ databases">
        <title>Tengunoibacter tsumagoiensis gen. nov., sp. nov., Dictyobacter kobayashii sp. nov., D. alpinus sp. nov., and D. joshuensis sp. nov. and description of Dictyobacteraceae fam. nov. within the order Ktedonobacterales isolated from Tengu-no-mugimeshi.</title>
        <authorList>
            <person name="Wang C.M."/>
            <person name="Zheng Y."/>
            <person name="Sakai Y."/>
            <person name="Toyoda A."/>
            <person name="Minakuchi Y."/>
            <person name="Abe K."/>
            <person name="Yokota A."/>
            <person name="Yabe S."/>
        </authorList>
    </citation>
    <scope>NUCLEOTIDE SEQUENCE [LARGE SCALE GENOMIC DNA]</scope>
    <source>
        <strain evidence="4">Uno16</strain>
    </source>
</reference>
<dbReference type="Proteomes" id="UP000287171">
    <property type="component" value="Unassembled WGS sequence"/>
</dbReference>
<name>A0A402B4Q6_9CHLR</name>
<protein>
    <recommendedName>
        <fullName evidence="2">SWIM-type domain-containing protein</fullName>
    </recommendedName>
</protein>
<feature type="domain" description="SWIM-type" evidence="2">
    <location>
        <begin position="43"/>
        <end position="89"/>
    </location>
</feature>
<evidence type="ECO:0000313" key="3">
    <source>
        <dbReference type="EMBL" id="GCE26345.1"/>
    </source>
</evidence>
<dbReference type="InterPro" id="IPR007527">
    <property type="entry name" value="Znf_SWIM"/>
</dbReference>
<evidence type="ECO:0000256" key="1">
    <source>
        <dbReference type="PROSITE-ProRule" id="PRU00325"/>
    </source>
</evidence>
<dbReference type="RefSeq" id="WP_126626817.1">
    <property type="nucleotide sequence ID" value="NZ_BIFT01000001.1"/>
</dbReference>
<keyword evidence="1" id="KW-0479">Metal-binding</keyword>